<protein>
    <submittedName>
        <fullName evidence="1">Uncharacterized protein</fullName>
    </submittedName>
</protein>
<proteinExistence type="predicted"/>
<dbReference type="OMA" id="RQAIMHT"/>
<evidence type="ECO:0000313" key="2">
    <source>
        <dbReference type="Proteomes" id="UP000694392"/>
    </source>
</evidence>
<reference evidence="1" key="2">
    <citation type="submission" date="2025-09" db="UniProtKB">
        <authorList>
            <consortium name="Ensembl"/>
        </authorList>
    </citation>
    <scope>IDENTIFICATION</scope>
</reference>
<name>A0A8D0HID1_SPHPU</name>
<reference evidence="1" key="1">
    <citation type="submission" date="2025-08" db="UniProtKB">
        <authorList>
            <consortium name="Ensembl"/>
        </authorList>
    </citation>
    <scope>IDENTIFICATION</scope>
</reference>
<accession>A0A8D0HID1</accession>
<keyword evidence="2" id="KW-1185">Reference proteome</keyword>
<evidence type="ECO:0000313" key="1">
    <source>
        <dbReference type="Ensembl" id="ENSSPUP00000020396.1"/>
    </source>
</evidence>
<dbReference type="Proteomes" id="UP000694392">
    <property type="component" value="Unplaced"/>
</dbReference>
<organism evidence="1 2">
    <name type="scientific">Sphenodon punctatus</name>
    <name type="common">Tuatara</name>
    <name type="synonym">Hatteria punctata</name>
    <dbReference type="NCBI Taxonomy" id="8508"/>
    <lineage>
        <taxon>Eukaryota</taxon>
        <taxon>Metazoa</taxon>
        <taxon>Chordata</taxon>
        <taxon>Craniata</taxon>
        <taxon>Vertebrata</taxon>
        <taxon>Euteleostomi</taxon>
        <taxon>Lepidosauria</taxon>
        <taxon>Sphenodontia</taxon>
        <taxon>Sphenodontidae</taxon>
        <taxon>Sphenodon</taxon>
    </lineage>
</organism>
<dbReference type="Ensembl" id="ENSSPUT00000021720.1">
    <property type="protein sequence ID" value="ENSSPUP00000020396.1"/>
    <property type="gene ID" value="ENSSPUG00000015650.1"/>
</dbReference>
<dbReference type="GeneTree" id="ENSGT01060000248825"/>
<sequence>MSAWIGRQAIMHTIMVGKMEMVFPAMYMMKRFMGICFRGPRAMSQHLGTFSTKIRSVSWTLVSGTCLSE</sequence>
<dbReference type="AlphaFoldDB" id="A0A8D0HID1"/>